<dbReference type="SUPFAM" id="SSF49464">
    <property type="entry name" value="Carboxypeptidase regulatory domain-like"/>
    <property type="match status" value="1"/>
</dbReference>
<dbReference type="NCBIfam" id="TIGR04056">
    <property type="entry name" value="OMP_RagA_SusC"/>
    <property type="match status" value="1"/>
</dbReference>
<gene>
    <name evidence="9" type="ORF">GCM10023149_39880</name>
</gene>
<evidence type="ECO:0000256" key="5">
    <source>
        <dbReference type="ARBA" id="ARBA00023136"/>
    </source>
</evidence>
<dbReference type="Pfam" id="PF07715">
    <property type="entry name" value="Plug"/>
    <property type="match status" value="1"/>
</dbReference>
<keyword evidence="5 7" id="KW-0472">Membrane</keyword>
<keyword evidence="6 7" id="KW-0998">Cell outer membrane</keyword>
<organism evidence="9 10">
    <name type="scientific">Mucilaginibacter gynuensis</name>
    <dbReference type="NCBI Taxonomy" id="1302236"/>
    <lineage>
        <taxon>Bacteria</taxon>
        <taxon>Pseudomonadati</taxon>
        <taxon>Bacteroidota</taxon>
        <taxon>Sphingobacteriia</taxon>
        <taxon>Sphingobacteriales</taxon>
        <taxon>Sphingobacteriaceae</taxon>
        <taxon>Mucilaginibacter</taxon>
    </lineage>
</organism>
<keyword evidence="4 7" id="KW-0812">Transmembrane</keyword>
<evidence type="ECO:0000256" key="2">
    <source>
        <dbReference type="ARBA" id="ARBA00022448"/>
    </source>
</evidence>
<evidence type="ECO:0000256" key="3">
    <source>
        <dbReference type="ARBA" id="ARBA00022452"/>
    </source>
</evidence>
<reference evidence="10" key="1">
    <citation type="journal article" date="2019" name="Int. J. Syst. Evol. Microbiol.">
        <title>The Global Catalogue of Microorganisms (GCM) 10K type strain sequencing project: providing services to taxonomists for standard genome sequencing and annotation.</title>
        <authorList>
            <consortium name="The Broad Institute Genomics Platform"/>
            <consortium name="The Broad Institute Genome Sequencing Center for Infectious Disease"/>
            <person name="Wu L."/>
            <person name="Ma J."/>
        </authorList>
    </citation>
    <scope>NUCLEOTIDE SEQUENCE [LARGE SCALE GENOMIC DNA]</scope>
    <source>
        <strain evidence="10">JCM 17705</strain>
    </source>
</reference>
<dbReference type="InterPro" id="IPR012910">
    <property type="entry name" value="Plug_dom"/>
</dbReference>
<dbReference type="Proteomes" id="UP001500582">
    <property type="component" value="Unassembled WGS sequence"/>
</dbReference>
<dbReference type="EMBL" id="BAABFT010000013">
    <property type="protein sequence ID" value="GAA4333238.1"/>
    <property type="molecule type" value="Genomic_DNA"/>
</dbReference>
<keyword evidence="9" id="KW-0675">Receptor</keyword>
<proteinExistence type="inferred from homology"/>
<keyword evidence="10" id="KW-1185">Reference proteome</keyword>
<evidence type="ECO:0000313" key="10">
    <source>
        <dbReference type="Proteomes" id="UP001500582"/>
    </source>
</evidence>
<evidence type="ECO:0000259" key="8">
    <source>
        <dbReference type="Pfam" id="PF07715"/>
    </source>
</evidence>
<evidence type="ECO:0000313" key="9">
    <source>
        <dbReference type="EMBL" id="GAA4333238.1"/>
    </source>
</evidence>
<comment type="caution">
    <text evidence="9">The sequence shown here is derived from an EMBL/GenBank/DDBJ whole genome shotgun (WGS) entry which is preliminary data.</text>
</comment>
<dbReference type="RefSeq" id="WP_345212935.1">
    <property type="nucleotide sequence ID" value="NZ_BAABFT010000013.1"/>
</dbReference>
<comment type="subcellular location">
    <subcellularLocation>
        <location evidence="1 7">Cell outer membrane</location>
        <topology evidence="1 7">Multi-pass membrane protein</topology>
    </subcellularLocation>
</comment>
<dbReference type="InterPro" id="IPR023996">
    <property type="entry name" value="TonB-dep_OMP_SusC/RagA"/>
</dbReference>
<sequence>MQKNDNAGQWYKTALQSSLVSKKPAYSRNSTFAKPGVTNFFSLFNRQTALVLISLILTVPFAAKAQNTPIINSTLEGRVVDAQTKETLPGASVSIKGTTHQVATDGDGKFKFVTGQKFPYTLIVTFVGYTTQETVANSGTIEVRLQPASQQLNDVVVVGYGTQQRKDVVGSISKIDPSKTKTIPEGSFDAQLQGKAAGVQINSNIGVPGSDIFIRVRGATSINASNSPLYVIDGVFANNGTLQNIGQDRATSPLADINPSDIQSIEVLKDAVAIAIYGSRGANGVVIVTTKRGNYGQKTKIEFSATEGFAKAPADRVWKTTTGPEHALLVNEYSRNMGKAEPFRPASEVVNGVAGRGLPQDQPTYDRMSYLNRTASLRDYDLGISGGSEKTKFYLGAGYTNQESIWKPMSFERESMKINLDHKISSKISIGTSNTLSRSYRNQARPANGGNGTLLQASLNIPTYLPIFDANGTPLKWVNFDNIATLTSRVNLWSTSLHYIGNTYLDIEISKHLKFHSSVGVDYNNYEENEYWQKNTILGNAGGKGTQSVTALSTLVNEQTLNYNNKVENHSFGVLIGNTIQGQFVKNVTATGTNFPNDSYTQISSAALQTASQSNSVNKLASFFSRVSYDYAKKYYLEFTARADGSSKFGSDKRWGFFPGAGVSWRINQEKFLKDVQQISNLKLRASYGSVGNQEGIDDFASRGLWNGGYGYSDQAGGSEGPGTAPYQLGNSQLHWERTTQFSVGLDLGLFNDRLGIEFNYYNKKTSDALLKIPLAAIAGFPSYFNNFAQISNKGFELGITSTNVKTESFNWSTEFNISQNKNNIDKIQADIPFAGRDLIRLQQGKPLYSYWLYKQLSVDPQTGDAVFEDVNKDGKITAEDRQIIGSTWPKFFGGLTNNFSYKSFDLGIFFTYSFGNKVWNHNRMLGETGGTLDANRVLLASQLDRWTTPGQITDVPRLTDANYSRQENSRFLEDGSFVRLRSLSFGYTLPKSLTERAKIERLRVFVTGSNLLLFTKYKGADPESNIGRDNIQGYDYGVPPQPRTIQFGLNLTL</sequence>
<protein>
    <submittedName>
        <fullName evidence="9">TonB-dependent receptor</fullName>
    </submittedName>
</protein>
<dbReference type="PROSITE" id="PS52016">
    <property type="entry name" value="TONB_DEPENDENT_REC_3"/>
    <property type="match status" value="1"/>
</dbReference>
<accession>A0ABP8H2F7</accession>
<keyword evidence="2 7" id="KW-0813">Transport</keyword>
<dbReference type="Pfam" id="PF13715">
    <property type="entry name" value="CarbopepD_reg_2"/>
    <property type="match status" value="1"/>
</dbReference>
<dbReference type="SUPFAM" id="SSF56935">
    <property type="entry name" value="Porins"/>
    <property type="match status" value="1"/>
</dbReference>
<dbReference type="InterPro" id="IPR036942">
    <property type="entry name" value="Beta-barrel_TonB_sf"/>
</dbReference>
<comment type="similarity">
    <text evidence="7">Belongs to the TonB-dependent receptor family.</text>
</comment>
<dbReference type="InterPro" id="IPR037066">
    <property type="entry name" value="Plug_dom_sf"/>
</dbReference>
<dbReference type="Gene3D" id="2.170.130.10">
    <property type="entry name" value="TonB-dependent receptor, plug domain"/>
    <property type="match status" value="1"/>
</dbReference>
<dbReference type="InterPro" id="IPR023997">
    <property type="entry name" value="TonB-dep_OMP_SusC/RagA_CS"/>
</dbReference>
<evidence type="ECO:0000256" key="4">
    <source>
        <dbReference type="ARBA" id="ARBA00022692"/>
    </source>
</evidence>
<feature type="domain" description="TonB-dependent receptor plug" evidence="8">
    <location>
        <begin position="166"/>
        <end position="285"/>
    </location>
</feature>
<dbReference type="Gene3D" id="2.40.170.20">
    <property type="entry name" value="TonB-dependent receptor, beta-barrel domain"/>
    <property type="match status" value="1"/>
</dbReference>
<evidence type="ECO:0000256" key="7">
    <source>
        <dbReference type="PROSITE-ProRule" id="PRU01360"/>
    </source>
</evidence>
<name>A0ABP8H2F7_9SPHI</name>
<dbReference type="NCBIfam" id="TIGR04057">
    <property type="entry name" value="SusC_RagA_signa"/>
    <property type="match status" value="1"/>
</dbReference>
<dbReference type="Gene3D" id="2.60.40.1120">
    <property type="entry name" value="Carboxypeptidase-like, regulatory domain"/>
    <property type="match status" value="1"/>
</dbReference>
<evidence type="ECO:0000256" key="6">
    <source>
        <dbReference type="ARBA" id="ARBA00023237"/>
    </source>
</evidence>
<dbReference type="InterPro" id="IPR039426">
    <property type="entry name" value="TonB-dep_rcpt-like"/>
</dbReference>
<dbReference type="InterPro" id="IPR008969">
    <property type="entry name" value="CarboxyPept-like_regulatory"/>
</dbReference>
<evidence type="ECO:0000256" key="1">
    <source>
        <dbReference type="ARBA" id="ARBA00004571"/>
    </source>
</evidence>
<keyword evidence="3 7" id="KW-1134">Transmembrane beta strand</keyword>